<sequence>MAPIALLENSLLGRHKDWVLVLQQRAHVSTHDSSSCSPEARCTDEPHQPGAVTFTRTAVTFTAWTLSSCVPTEPPPPPPPSGEGYMRQRGIGITKTHRDSLFPCSGASQAYPKTTVTSLAPLTLHSLKTLNRDMRTDRGPAIHC</sequence>
<reference evidence="1" key="1">
    <citation type="journal article" date="2023" name="Science">
        <title>Genome structures resolve the early diversification of teleost fishes.</title>
        <authorList>
            <person name="Parey E."/>
            <person name="Louis A."/>
            <person name="Montfort J."/>
            <person name="Bouchez O."/>
            <person name="Roques C."/>
            <person name="Iampietro C."/>
            <person name="Lluch J."/>
            <person name="Castinel A."/>
            <person name="Donnadieu C."/>
            <person name="Desvignes T."/>
            <person name="Floi Bucao C."/>
            <person name="Jouanno E."/>
            <person name="Wen M."/>
            <person name="Mejri S."/>
            <person name="Dirks R."/>
            <person name="Jansen H."/>
            <person name="Henkel C."/>
            <person name="Chen W.J."/>
            <person name="Zahm M."/>
            <person name="Cabau C."/>
            <person name="Klopp C."/>
            <person name="Thompson A.W."/>
            <person name="Robinson-Rechavi M."/>
            <person name="Braasch I."/>
            <person name="Lecointre G."/>
            <person name="Bobe J."/>
            <person name="Postlethwait J.H."/>
            <person name="Berthelot C."/>
            <person name="Roest Crollius H."/>
            <person name="Guiguen Y."/>
        </authorList>
    </citation>
    <scope>NUCLEOTIDE SEQUENCE</scope>
    <source>
        <strain evidence="1">WJC10195</strain>
    </source>
</reference>
<evidence type="ECO:0000313" key="2">
    <source>
        <dbReference type="Proteomes" id="UP001152622"/>
    </source>
</evidence>
<keyword evidence="2" id="KW-1185">Reference proteome</keyword>
<organism evidence="1 2">
    <name type="scientific">Synaphobranchus kaupii</name>
    <name type="common">Kaup's arrowtooth eel</name>
    <dbReference type="NCBI Taxonomy" id="118154"/>
    <lineage>
        <taxon>Eukaryota</taxon>
        <taxon>Metazoa</taxon>
        <taxon>Chordata</taxon>
        <taxon>Craniata</taxon>
        <taxon>Vertebrata</taxon>
        <taxon>Euteleostomi</taxon>
        <taxon>Actinopterygii</taxon>
        <taxon>Neopterygii</taxon>
        <taxon>Teleostei</taxon>
        <taxon>Anguilliformes</taxon>
        <taxon>Synaphobranchidae</taxon>
        <taxon>Synaphobranchus</taxon>
    </lineage>
</organism>
<evidence type="ECO:0000313" key="1">
    <source>
        <dbReference type="EMBL" id="KAJ8334844.1"/>
    </source>
</evidence>
<accession>A0A9Q1ICP9</accession>
<dbReference type="EMBL" id="JAINUF010000021">
    <property type="protein sequence ID" value="KAJ8334844.1"/>
    <property type="molecule type" value="Genomic_DNA"/>
</dbReference>
<name>A0A9Q1ICP9_SYNKA</name>
<dbReference type="AlphaFoldDB" id="A0A9Q1ICP9"/>
<protein>
    <submittedName>
        <fullName evidence="1">Uncharacterized protein</fullName>
    </submittedName>
</protein>
<dbReference type="Proteomes" id="UP001152622">
    <property type="component" value="Chromosome 21"/>
</dbReference>
<gene>
    <name evidence="1" type="ORF">SKAU_G00404830</name>
</gene>
<proteinExistence type="predicted"/>
<comment type="caution">
    <text evidence="1">The sequence shown here is derived from an EMBL/GenBank/DDBJ whole genome shotgun (WGS) entry which is preliminary data.</text>
</comment>